<reference evidence="2" key="1">
    <citation type="submission" date="2016-03" db="EMBL/GenBank/DDBJ databases">
        <authorList>
            <person name="Ploux O."/>
        </authorList>
    </citation>
    <scope>NUCLEOTIDE SEQUENCE</scope>
    <source>
        <strain evidence="2">UC1</strain>
    </source>
</reference>
<evidence type="ECO:0000256" key="1">
    <source>
        <dbReference type="SAM" id="MobiDB-lite"/>
    </source>
</evidence>
<organism evidence="2">
    <name type="scientific">uncultured Microbacterium sp</name>
    <dbReference type="NCBI Taxonomy" id="191216"/>
    <lineage>
        <taxon>Bacteria</taxon>
        <taxon>Bacillati</taxon>
        <taxon>Actinomycetota</taxon>
        <taxon>Actinomycetes</taxon>
        <taxon>Micrococcales</taxon>
        <taxon>Microbacteriaceae</taxon>
        <taxon>Microbacterium</taxon>
        <taxon>environmental samples</taxon>
    </lineage>
</organism>
<feature type="region of interest" description="Disordered" evidence="1">
    <location>
        <begin position="1"/>
        <end position="24"/>
    </location>
</feature>
<evidence type="ECO:0000313" key="2">
    <source>
        <dbReference type="EMBL" id="SBS71877.1"/>
    </source>
</evidence>
<dbReference type="AlphaFoldDB" id="A0A1Y5NZH5"/>
<feature type="compositionally biased region" description="Basic and acidic residues" evidence="1">
    <location>
        <begin position="126"/>
        <end position="142"/>
    </location>
</feature>
<gene>
    <name evidence="2" type="ORF">MIPYR_20273</name>
</gene>
<proteinExistence type="predicted"/>
<feature type="region of interest" description="Disordered" evidence="1">
    <location>
        <begin position="211"/>
        <end position="255"/>
    </location>
</feature>
<name>A0A1Y5NZH5_9MICO</name>
<accession>A0A1Y5NZH5</accession>
<dbReference type="EMBL" id="FLQR01000006">
    <property type="protein sequence ID" value="SBS71877.1"/>
    <property type="molecule type" value="Genomic_DNA"/>
</dbReference>
<sequence length="255" mass="27515">MDAELSGPSNRRLPRHRDRGSGRRHFLCPGRGSSCGADRRVRAGAALPWPPFAGFLAGRKRGRTQRRACCRHARRRLPDVAGRPRARWIGHRPDRGPCPDLRAACDHPVPLALASGHRRAVAAGMDGHHPDRGQSGGADHRLRGQRRVRLHPPRRAHAAVHDAAAGRQDIYAQPVGATIRATHRVIFGSGAIGLATRDALRVDGITPRIMSRPGAASVPTDVPRKLGPPIGRSRRGSSLRRGGAAEVSGVRSRHA</sequence>
<feature type="compositionally biased region" description="Basic residues" evidence="1">
    <location>
        <begin position="12"/>
        <end position="24"/>
    </location>
</feature>
<protein>
    <submittedName>
        <fullName evidence="2">Uncharacterized protein</fullName>
    </submittedName>
</protein>
<feature type="region of interest" description="Disordered" evidence="1">
    <location>
        <begin position="123"/>
        <end position="145"/>
    </location>
</feature>